<keyword evidence="2" id="KW-0732">Signal</keyword>
<reference evidence="5 6" key="1">
    <citation type="submission" date="2019-02" db="EMBL/GenBank/DDBJ databases">
        <title>Genome of a new Bacteroidetes strain.</title>
        <authorList>
            <person name="Pitt A."/>
        </authorList>
    </citation>
    <scope>NUCLEOTIDE SEQUENCE [LARGE SCALE GENOMIC DNA]</scope>
    <source>
        <strain evidence="5 6">50C-KIRBA</strain>
    </source>
</reference>
<evidence type="ECO:0000259" key="4">
    <source>
        <dbReference type="Pfam" id="PF02894"/>
    </source>
</evidence>
<accession>A0ABX0EWG2</accession>
<evidence type="ECO:0000259" key="3">
    <source>
        <dbReference type="Pfam" id="PF01408"/>
    </source>
</evidence>
<dbReference type="SUPFAM" id="SSF51735">
    <property type="entry name" value="NAD(P)-binding Rossmann-fold domains"/>
    <property type="match status" value="1"/>
</dbReference>
<protein>
    <submittedName>
        <fullName evidence="5">Gfo/Idh/MocA family oxidoreductase</fullName>
    </submittedName>
</protein>
<gene>
    <name evidence="5" type="ORF">EWU23_03870</name>
</gene>
<dbReference type="SUPFAM" id="SSF55347">
    <property type="entry name" value="Glyceraldehyde-3-phosphate dehydrogenase-like, C-terminal domain"/>
    <property type="match status" value="1"/>
</dbReference>
<dbReference type="InterPro" id="IPR004104">
    <property type="entry name" value="Gfo/Idh/MocA-like_OxRdtase_C"/>
</dbReference>
<organism evidence="5 6">
    <name type="scientific">Aquirufa beregesia</name>
    <dbReference type="NCBI Taxonomy" id="2516556"/>
    <lineage>
        <taxon>Bacteria</taxon>
        <taxon>Pseudomonadati</taxon>
        <taxon>Bacteroidota</taxon>
        <taxon>Cytophagia</taxon>
        <taxon>Cytophagales</taxon>
        <taxon>Flectobacillaceae</taxon>
        <taxon>Aquirufa</taxon>
    </lineage>
</organism>
<dbReference type="Pfam" id="PF01408">
    <property type="entry name" value="GFO_IDH_MocA"/>
    <property type="match status" value="1"/>
</dbReference>
<sequence length="466" mass="52048">MKNETANSRRKFLQQIGATSLLASTPTMATLGLSANAEERMLNYEKKITSNDKIRIGVIGYGVQGHFDLRTALKVPGVELGGICDLYTGRIENAKEQFGKELFTTTNYQDLLDKKDIDAVLICTTDVWHARITVDALAKGKHVYCEKPMVYKISEGYPVMEAAKKSGKVLQVGSQRVSSIGYAKAKELVVAGEIGELNMVNAVYDRQSSIGAWEYTIPKDANALTTNWGKFIEATEKMAFDAKKFFWWRAFKEVGTGVAGDLFIHLLSGTHFMTNSKGPENIYSTGQFSYWKDGRNLPDVMSGVLQYPKNKDHAAFLMTLQVNFISGTGGQETIRLIGSEGVIEVNGNNITLKHSLMPEAPGFGGYDSLFTFSKSMQEEMQKEYDAKWSSEQRKRKTKEDIIFKAPAGYDDHLDHFTNFFDSIRTGKPVIEDAEFGFRAAAPALSCNESFLKKKIILWDPIKMKLK</sequence>
<keyword evidence="6" id="KW-1185">Reference proteome</keyword>
<dbReference type="Gene3D" id="3.30.360.10">
    <property type="entry name" value="Dihydrodipicolinate Reductase, domain 2"/>
    <property type="match status" value="1"/>
</dbReference>
<dbReference type="PROSITE" id="PS51318">
    <property type="entry name" value="TAT"/>
    <property type="match status" value="1"/>
</dbReference>
<dbReference type="RefSeq" id="WP_166229083.1">
    <property type="nucleotide sequence ID" value="NZ_CBCSIJ010000005.1"/>
</dbReference>
<feature type="domain" description="Gfo/Idh/MocA-like oxidoreductase C-terminal" evidence="4">
    <location>
        <begin position="242"/>
        <end position="450"/>
    </location>
</feature>
<feature type="chain" id="PRO_5047307709" evidence="2">
    <location>
        <begin position="30"/>
        <end position="466"/>
    </location>
</feature>
<dbReference type="PANTHER" id="PTHR43818">
    <property type="entry name" value="BCDNA.GH03377"/>
    <property type="match status" value="1"/>
</dbReference>
<evidence type="ECO:0000313" key="5">
    <source>
        <dbReference type="EMBL" id="NGZ43607.1"/>
    </source>
</evidence>
<dbReference type="InterPro" id="IPR006311">
    <property type="entry name" value="TAT_signal"/>
</dbReference>
<dbReference type="EMBL" id="SEWW01000002">
    <property type="protein sequence ID" value="NGZ43607.1"/>
    <property type="molecule type" value="Genomic_DNA"/>
</dbReference>
<feature type="domain" description="Gfo/Idh/MocA-like oxidoreductase N-terminal" evidence="3">
    <location>
        <begin position="54"/>
        <end position="173"/>
    </location>
</feature>
<dbReference type="Gene3D" id="3.40.50.720">
    <property type="entry name" value="NAD(P)-binding Rossmann-like Domain"/>
    <property type="match status" value="1"/>
</dbReference>
<evidence type="ECO:0000256" key="2">
    <source>
        <dbReference type="SAM" id="SignalP"/>
    </source>
</evidence>
<evidence type="ECO:0000256" key="1">
    <source>
        <dbReference type="ARBA" id="ARBA00023002"/>
    </source>
</evidence>
<dbReference type="Proteomes" id="UP001318301">
    <property type="component" value="Unassembled WGS sequence"/>
</dbReference>
<dbReference type="Pfam" id="PF02894">
    <property type="entry name" value="GFO_IDH_MocA_C"/>
    <property type="match status" value="1"/>
</dbReference>
<comment type="caution">
    <text evidence="5">The sequence shown here is derived from an EMBL/GenBank/DDBJ whole genome shotgun (WGS) entry which is preliminary data.</text>
</comment>
<dbReference type="InterPro" id="IPR036291">
    <property type="entry name" value="NAD(P)-bd_dom_sf"/>
</dbReference>
<dbReference type="PANTHER" id="PTHR43818:SF11">
    <property type="entry name" value="BCDNA.GH03377"/>
    <property type="match status" value="1"/>
</dbReference>
<evidence type="ECO:0000313" key="6">
    <source>
        <dbReference type="Proteomes" id="UP001318301"/>
    </source>
</evidence>
<feature type="signal peptide" evidence="2">
    <location>
        <begin position="1"/>
        <end position="29"/>
    </location>
</feature>
<dbReference type="InterPro" id="IPR000683">
    <property type="entry name" value="Gfo/Idh/MocA-like_OxRdtase_N"/>
</dbReference>
<keyword evidence="1" id="KW-0560">Oxidoreductase</keyword>
<dbReference type="InterPro" id="IPR050463">
    <property type="entry name" value="Gfo/Idh/MocA_oxidrdct_glycsds"/>
</dbReference>
<name>A0ABX0EWG2_9BACT</name>
<proteinExistence type="predicted"/>